<dbReference type="AlphaFoldDB" id="A0A067PJV7"/>
<dbReference type="EMBL" id="KL197726">
    <property type="protein sequence ID" value="KDQ55188.1"/>
    <property type="molecule type" value="Genomic_DNA"/>
</dbReference>
<dbReference type="InParanoid" id="A0A067PJV7"/>
<gene>
    <name evidence="1" type="ORF">JAAARDRAFT_48933</name>
</gene>
<name>A0A067PJV7_9AGAM</name>
<dbReference type="Proteomes" id="UP000027265">
    <property type="component" value="Unassembled WGS sequence"/>
</dbReference>
<organism evidence="1 2">
    <name type="scientific">Jaapia argillacea MUCL 33604</name>
    <dbReference type="NCBI Taxonomy" id="933084"/>
    <lineage>
        <taxon>Eukaryota</taxon>
        <taxon>Fungi</taxon>
        <taxon>Dikarya</taxon>
        <taxon>Basidiomycota</taxon>
        <taxon>Agaricomycotina</taxon>
        <taxon>Agaricomycetes</taxon>
        <taxon>Agaricomycetidae</taxon>
        <taxon>Jaapiales</taxon>
        <taxon>Jaapiaceae</taxon>
        <taxon>Jaapia</taxon>
    </lineage>
</organism>
<protein>
    <submittedName>
        <fullName evidence="1">Uncharacterized protein</fullName>
    </submittedName>
</protein>
<accession>A0A067PJV7</accession>
<dbReference type="HOGENOM" id="CLU_1669625_0_0_1"/>
<dbReference type="STRING" id="933084.A0A067PJV7"/>
<evidence type="ECO:0000313" key="2">
    <source>
        <dbReference type="Proteomes" id="UP000027265"/>
    </source>
</evidence>
<proteinExistence type="predicted"/>
<keyword evidence="2" id="KW-1185">Reference proteome</keyword>
<reference evidence="2" key="1">
    <citation type="journal article" date="2014" name="Proc. Natl. Acad. Sci. U.S.A.">
        <title>Extensive sampling of basidiomycete genomes demonstrates inadequacy of the white-rot/brown-rot paradigm for wood decay fungi.</title>
        <authorList>
            <person name="Riley R."/>
            <person name="Salamov A.A."/>
            <person name="Brown D.W."/>
            <person name="Nagy L.G."/>
            <person name="Floudas D."/>
            <person name="Held B.W."/>
            <person name="Levasseur A."/>
            <person name="Lombard V."/>
            <person name="Morin E."/>
            <person name="Otillar R."/>
            <person name="Lindquist E.A."/>
            <person name="Sun H."/>
            <person name="LaButti K.M."/>
            <person name="Schmutz J."/>
            <person name="Jabbour D."/>
            <person name="Luo H."/>
            <person name="Baker S.E."/>
            <person name="Pisabarro A.G."/>
            <person name="Walton J.D."/>
            <person name="Blanchette R.A."/>
            <person name="Henrissat B."/>
            <person name="Martin F."/>
            <person name="Cullen D."/>
            <person name="Hibbett D.S."/>
            <person name="Grigoriev I.V."/>
        </authorList>
    </citation>
    <scope>NUCLEOTIDE SEQUENCE [LARGE SCALE GENOMIC DNA]</scope>
    <source>
        <strain evidence="2">MUCL 33604</strain>
    </source>
</reference>
<sequence length="158" mass="17657">MSITPSDVFSGIKFIQGVVSKVKDNRTNLQRLSGHLEGVIVTIEQTQSRDTISSDGYNDAMTVLSERVFSMLAVQNELKRSLGDRAWNRDEIEVEIKRIIEDVNHHLRTHSLVFVQDPSHGCHAEGTKVKEVGDDTSLVKVADEEGCWILSMLSGVDY</sequence>
<evidence type="ECO:0000313" key="1">
    <source>
        <dbReference type="EMBL" id="KDQ55188.1"/>
    </source>
</evidence>